<dbReference type="SUPFAM" id="SSF56300">
    <property type="entry name" value="Metallo-dependent phosphatases"/>
    <property type="match status" value="1"/>
</dbReference>
<accession>A0A150XCN7</accession>
<evidence type="ECO:0000313" key="2">
    <source>
        <dbReference type="EMBL" id="KYG76434.1"/>
    </source>
</evidence>
<dbReference type="Gene3D" id="3.60.21.10">
    <property type="match status" value="1"/>
</dbReference>
<gene>
    <name evidence="2" type="ORF">AWW68_19510</name>
</gene>
<sequence length="477" mass="54899">MTQKRDYNQFKTQIEEVLNECPELKTNTSIAREMVNRGNQYSVNHLRLVLTSYFEDYPREVVEIEAEEKQPYTIKNNSYVIVTKRGKVTFPIEKVDQFFFEYSRHGKNMDSVQMINRYNLKPWEWNALKNRLLLYKSSNIFSPHTVEITPKAELEQMVESKLQTLTDNMGELVERQYSKHMLKEAKKAIERDRKIELFETLFETTERDEDQVPPTVVKTVLEPTERDHIVVTISDTHFGAKTMGSRLIKDYDRDQATEWMKEVSRQINSRKAKKVSVLLGGDYIESFTGTNHANSYQGMEYGVYGKKAYFNAVDILTSFLGSIGNVEQVIGVSGNHDRGDGRRDVDVTGEIGLMILEQLRRNFQQAFPIEYDSLLMYKIIDGIGYGLTHGHNSISKKKGEDLTFEYGNNGVYNVWVQGHLHEFRVLQNSVKVLKVVSPSIFPGNYYSEGLGFNSNPGFLEFENAGNGKAKYTLTPLD</sequence>
<dbReference type="EMBL" id="LRPC01000006">
    <property type="protein sequence ID" value="KYG76434.1"/>
    <property type="molecule type" value="Genomic_DNA"/>
</dbReference>
<feature type="domain" description="Calcineurin-like phosphoesterase" evidence="1">
    <location>
        <begin position="231"/>
        <end position="424"/>
    </location>
</feature>
<proteinExistence type="predicted"/>
<dbReference type="InterPro" id="IPR004843">
    <property type="entry name" value="Calcineurin-like_PHP"/>
</dbReference>
<dbReference type="STRING" id="333140.AWW68_19510"/>
<dbReference type="InterPro" id="IPR029052">
    <property type="entry name" value="Metallo-depent_PP-like"/>
</dbReference>
<comment type="caution">
    <text evidence="2">The sequence shown here is derived from an EMBL/GenBank/DDBJ whole genome shotgun (WGS) entry which is preliminary data.</text>
</comment>
<dbReference type="Pfam" id="PF00149">
    <property type="entry name" value="Metallophos"/>
    <property type="match status" value="1"/>
</dbReference>
<reference evidence="2 3" key="1">
    <citation type="submission" date="2016-01" db="EMBL/GenBank/DDBJ databases">
        <title>Genome sequencing of Roseivirga spongicola UST030701-084.</title>
        <authorList>
            <person name="Selvaratnam C."/>
            <person name="Thevarajoo S."/>
            <person name="Goh K.M."/>
            <person name="Ee R."/>
            <person name="Chan K.-G."/>
            <person name="Chong C.S."/>
        </authorList>
    </citation>
    <scope>NUCLEOTIDE SEQUENCE [LARGE SCALE GENOMIC DNA]</scope>
    <source>
        <strain evidence="2 3">UST030701-084</strain>
    </source>
</reference>
<keyword evidence="3" id="KW-1185">Reference proteome</keyword>
<dbReference type="OrthoDB" id="9839047at2"/>
<dbReference type="GO" id="GO:0016787">
    <property type="term" value="F:hydrolase activity"/>
    <property type="evidence" value="ECO:0007669"/>
    <property type="project" value="InterPro"/>
</dbReference>
<protein>
    <recommendedName>
        <fullName evidence="1">Calcineurin-like phosphoesterase domain-containing protein</fullName>
    </recommendedName>
</protein>
<dbReference type="RefSeq" id="WP_068218953.1">
    <property type="nucleotide sequence ID" value="NZ_LRPC01000006.1"/>
</dbReference>
<dbReference type="Proteomes" id="UP000075606">
    <property type="component" value="Unassembled WGS sequence"/>
</dbReference>
<name>A0A150XCN7_9BACT</name>
<evidence type="ECO:0000313" key="3">
    <source>
        <dbReference type="Proteomes" id="UP000075606"/>
    </source>
</evidence>
<evidence type="ECO:0000259" key="1">
    <source>
        <dbReference type="Pfam" id="PF00149"/>
    </source>
</evidence>
<dbReference type="AlphaFoldDB" id="A0A150XCN7"/>
<organism evidence="2 3">
    <name type="scientific">Roseivirga spongicola</name>
    <dbReference type="NCBI Taxonomy" id="333140"/>
    <lineage>
        <taxon>Bacteria</taxon>
        <taxon>Pseudomonadati</taxon>
        <taxon>Bacteroidota</taxon>
        <taxon>Cytophagia</taxon>
        <taxon>Cytophagales</taxon>
        <taxon>Roseivirgaceae</taxon>
        <taxon>Roseivirga</taxon>
    </lineage>
</organism>